<gene>
    <name evidence="2" type="ORF">HMPREF0168_0593</name>
</gene>
<reference evidence="2 3" key="1">
    <citation type="submission" date="2010-08" db="EMBL/GenBank/DDBJ databases">
        <authorList>
            <person name="Muzny D."/>
            <person name="Qin X."/>
            <person name="Deng J."/>
            <person name="Jiang H."/>
            <person name="Liu Y."/>
            <person name="Qu J."/>
            <person name="Song X.-Z."/>
            <person name="Zhang L."/>
            <person name="Thornton R."/>
            <person name="Coyle M."/>
            <person name="Francisco L."/>
            <person name="Jackson L."/>
            <person name="Javaid M."/>
            <person name="Korchina V."/>
            <person name="Kovar C."/>
            <person name="Mata R."/>
            <person name="Mathew T."/>
            <person name="Ngo R."/>
            <person name="Nguyen L."/>
            <person name="Nguyen N."/>
            <person name="Okwuonu G."/>
            <person name="Ongeri F."/>
            <person name="Pham C."/>
            <person name="Simmons D."/>
            <person name="Wilczek-Boney K."/>
            <person name="Hale W."/>
            <person name="Jakkamsetti A."/>
            <person name="Pham P."/>
            <person name="Ruth R."/>
            <person name="San Lucas F."/>
            <person name="Warren J."/>
            <person name="Zhang J."/>
            <person name="Zhao Z."/>
            <person name="Zhou C."/>
            <person name="Zhu D."/>
            <person name="Lee S."/>
            <person name="Bess C."/>
            <person name="Blankenburg K."/>
            <person name="Forbes L."/>
            <person name="Fu Q."/>
            <person name="Gubbala S."/>
            <person name="Hirani K."/>
            <person name="Jayaseelan J.C."/>
            <person name="Lara F."/>
            <person name="Munidasa M."/>
            <person name="Palculict T."/>
            <person name="Patil S."/>
            <person name="Pu L.-L."/>
            <person name="Saada N."/>
            <person name="Tang L."/>
            <person name="Weissenberger G."/>
            <person name="Zhu Y."/>
            <person name="Hemphill L."/>
            <person name="Shang Y."/>
            <person name="Youmans B."/>
            <person name="Ayvaz T."/>
            <person name="Ross M."/>
            <person name="Santibanez J."/>
            <person name="Aqrawi P."/>
            <person name="Gross S."/>
            <person name="Joshi V."/>
            <person name="Fowler G."/>
            <person name="Nazareth L."/>
            <person name="Reid J."/>
            <person name="Worley K."/>
            <person name="Petrosino J."/>
            <person name="Highlander S."/>
            <person name="Gibbs R."/>
        </authorList>
    </citation>
    <scope>NUCLEOTIDE SEQUENCE [LARGE SCALE GENOMIC DNA]</scope>
    <source>
        <strain evidence="2 3">ATCC 27679</strain>
    </source>
</reference>
<accession>E0Q636</accession>
<dbReference type="HOGENOM" id="CLU_3132826_0_0_11"/>
<feature type="region of interest" description="Disordered" evidence="1">
    <location>
        <begin position="10"/>
        <end position="42"/>
    </location>
</feature>
<evidence type="ECO:0000256" key="1">
    <source>
        <dbReference type="SAM" id="MobiDB-lite"/>
    </source>
</evidence>
<comment type="caution">
    <text evidence="2">The sequence shown here is derived from an EMBL/GenBank/DDBJ whole genome shotgun (WGS) entry which is preliminary data.</text>
</comment>
<dbReference type="EMBL" id="AEEQ01000007">
    <property type="protein sequence ID" value="EFM42110.1"/>
    <property type="molecule type" value="Genomic_DNA"/>
</dbReference>
<organism evidence="2 3">
    <name type="scientific">Bifidobacterium dentium ATCC 27679</name>
    <dbReference type="NCBI Taxonomy" id="871562"/>
    <lineage>
        <taxon>Bacteria</taxon>
        <taxon>Bacillati</taxon>
        <taxon>Actinomycetota</taxon>
        <taxon>Actinomycetes</taxon>
        <taxon>Bifidobacteriales</taxon>
        <taxon>Bifidobacteriaceae</taxon>
        <taxon>Bifidobacterium</taxon>
    </lineage>
</organism>
<proteinExistence type="predicted"/>
<name>E0Q636_9BIFI</name>
<evidence type="ECO:0000313" key="2">
    <source>
        <dbReference type="EMBL" id="EFM42110.1"/>
    </source>
</evidence>
<evidence type="ECO:0000313" key="3">
    <source>
        <dbReference type="Proteomes" id="UP000003323"/>
    </source>
</evidence>
<protein>
    <submittedName>
        <fullName evidence="2">Uncharacterized protein</fullName>
    </submittedName>
</protein>
<dbReference type="AlphaFoldDB" id="E0Q636"/>
<sequence length="49" mass="5466">MQVPYCSLGVGQDRRVKTARNGSMSASHMSERDHPAIPATAHNRCKYYS</sequence>
<dbReference type="Proteomes" id="UP000003323">
    <property type="component" value="Unassembled WGS sequence"/>
</dbReference>